<keyword evidence="5" id="KW-1185">Reference proteome</keyword>
<dbReference type="Gene3D" id="3.40.50.150">
    <property type="entry name" value="Vaccinia Virus protein VP39"/>
    <property type="match status" value="1"/>
</dbReference>
<gene>
    <name evidence="4" type="ORF">EV188_102310</name>
</gene>
<dbReference type="SUPFAM" id="SSF53335">
    <property type="entry name" value="S-adenosyl-L-methionine-dependent methyltransferases"/>
    <property type="match status" value="1"/>
</dbReference>
<sequence>MTTVEGGYALRLSDDELVRYRLMAQRAREHEADLWELAGIGPGARVVDVGCGPGAMLPALAACVGPHGAVAGVDGEAEAVATARAGLAAAGVHRAGVRRGRAEATGLPEGTWDVAMMRHVLAHNGGAEQRIVEHLAALVRPGGHVYLLDVDALAAGIVPAPPEIDDMAARYVRWHTDRGNDVRVGRRLAALARGAGLEVEAFRGWFEIAPLPVGMRGPAWAARDTLVAAGLADAGDVARWGAAADAMDTWTDRPELIVAIFVVVARRPGSAS</sequence>
<dbReference type="GO" id="GO:0008168">
    <property type="term" value="F:methyltransferase activity"/>
    <property type="evidence" value="ECO:0007669"/>
    <property type="project" value="UniProtKB-KW"/>
</dbReference>
<dbReference type="PANTHER" id="PTHR43464">
    <property type="entry name" value="METHYLTRANSFERASE"/>
    <property type="match status" value="1"/>
</dbReference>
<dbReference type="Proteomes" id="UP000295705">
    <property type="component" value="Unassembled WGS sequence"/>
</dbReference>
<dbReference type="RefSeq" id="WP_208114062.1">
    <property type="nucleotide sequence ID" value="NZ_BAABHR010000007.1"/>
</dbReference>
<comment type="caution">
    <text evidence="4">The sequence shown here is derived from an EMBL/GenBank/DDBJ whole genome shotgun (WGS) entry which is preliminary data.</text>
</comment>
<evidence type="ECO:0000256" key="2">
    <source>
        <dbReference type="ARBA" id="ARBA00022679"/>
    </source>
</evidence>
<proteinExistence type="predicted"/>
<dbReference type="EMBL" id="SNYO01000002">
    <property type="protein sequence ID" value="TDQ62655.1"/>
    <property type="molecule type" value="Genomic_DNA"/>
</dbReference>
<dbReference type="InterPro" id="IPR029063">
    <property type="entry name" value="SAM-dependent_MTases_sf"/>
</dbReference>
<keyword evidence="2 4" id="KW-0808">Transferase</keyword>
<dbReference type="Pfam" id="PF13489">
    <property type="entry name" value="Methyltransf_23"/>
    <property type="match status" value="1"/>
</dbReference>
<protein>
    <submittedName>
        <fullName evidence="4">Methyltransferase family protein</fullName>
    </submittedName>
</protein>
<reference evidence="4 5" key="1">
    <citation type="submission" date="2019-03" db="EMBL/GenBank/DDBJ databases">
        <title>Genomic Encyclopedia of Type Strains, Phase IV (KMG-IV): sequencing the most valuable type-strain genomes for metagenomic binning, comparative biology and taxonomic classification.</title>
        <authorList>
            <person name="Goeker M."/>
        </authorList>
    </citation>
    <scope>NUCLEOTIDE SEQUENCE [LARGE SCALE GENOMIC DNA]</scope>
    <source>
        <strain evidence="4 5">DSM 45775</strain>
    </source>
</reference>
<keyword evidence="1 4" id="KW-0489">Methyltransferase</keyword>
<evidence type="ECO:0000256" key="3">
    <source>
        <dbReference type="ARBA" id="ARBA00022691"/>
    </source>
</evidence>
<evidence type="ECO:0000313" key="5">
    <source>
        <dbReference type="Proteomes" id="UP000295705"/>
    </source>
</evidence>
<keyword evidence="3" id="KW-0949">S-adenosyl-L-methionine</keyword>
<evidence type="ECO:0000313" key="4">
    <source>
        <dbReference type="EMBL" id="TDQ62655.1"/>
    </source>
</evidence>
<dbReference type="AlphaFoldDB" id="A0A4R6VL42"/>
<accession>A0A4R6VL42</accession>
<organism evidence="4 5">
    <name type="scientific">Actinomycetospora succinea</name>
    <dbReference type="NCBI Taxonomy" id="663603"/>
    <lineage>
        <taxon>Bacteria</taxon>
        <taxon>Bacillati</taxon>
        <taxon>Actinomycetota</taxon>
        <taxon>Actinomycetes</taxon>
        <taxon>Pseudonocardiales</taxon>
        <taxon>Pseudonocardiaceae</taxon>
        <taxon>Actinomycetospora</taxon>
    </lineage>
</organism>
<evidence type="ECO:0000256" key="1">
    <source>
        <dbReference type="ARBA" id="ARBA00022603"/>
    </source>
</evidence>
<name>A0A4R6VL42_9PSEU</name>
<dbReference type="PANTHER" id="PTHR43464:SF19">
    <property type="entry name" value="UBIQUINONE BIOSYNTHESIS O-METHYLTRANSFERASE, MITOCHONDRIAL"/>
    <property type="match status" value="1"/>
</dbReference>
<dbReference type="GO" id="GO:0032259">
    <property type="term" value="P:methylation"/>
    <property type="evidence" value="ECO:0007669"/>
    <property type="project" value="UniProtKB-KW"/>
</dbReference>
<dbReference type="CDD" id="cd02440">
    <property type="entry name" value="AdoMet_MTases"/>
    <property type="match status" value="1"/>
</dbReference>